<organism evidence="2 3">
    <name type="scientific">Actinomyces ruminicola</name>
    <dbReference type="NCBI Taxonomy" id="332524"/>
    <lineage>
        <taxon>Bacteria</taxon>
        <taxon>Bacillati</taxon>
        <taxon>Actinomycetota</taxon>
        <taxon>Actinomycetes</taxon>
        <taxon>Actinomycetales</taxon>
        <taxon>Actinomycetaceae</taxon>
        <taxon>Actinomyces</taxon>
    </lineage>
</organism>
<dbReference type="AlphaFoldDB" id="A0A1G9UZP1"/>
<dbReference type="Proteomes" id="UP000199671">
    <property type="component" value="Unassembled WGS sequence"/>
</dbReference>
<name>A0A1G9UZP1_9ACTO</name>
<evidence type="ECO:0000259" key="1">
    <source>
        <dbReference type="Pfam" id="PF14423"/>
    </source>
</evidence>
<protein>
    <submittedName>
        <fullName evidence="2">Immunity protein Imm5</fullName>
    </submittedName>
</protein>
<accession>A0A1G9UZP1</accession>
<dbReference type="RefSeq" id="WP_176760819.1">
    <property type="nucleotide sequence ID" value="NZ_FNHU01000005.1"/>
</dbReference>
<evidence type="ECO:0000313" key="3">
    <source>
        <dbReference type="Proteomes" id="UP000199671"/>
    </source>
</evidence>
<feature type="domain" description="Immunity protein Imm5" evidence="1">
    <location>
        <begin position="12"/>
        <end position="198"/>
    </location>
</feature>
<reference evidence="2 3" key="1">
    <citation type="submission" date="2016-10" db="EMBL/GenBank/DDBJ databases">
        <authorList>
            <person name="de Groot N.N."/>
        </authorList>
    </citation>
    <scope>NUCLEOTIDE SEQUENCE [LARGE SCALE GENOMIC DNA]</scope>
    <source>
        <strain evidence="2 3">KPR-7B</strain>
    </source>
</reference>
<dbReference type="EMBL" id="FNHU01000005">
    <property type="protein sequence ID" value="SDM65333.1"/>
    <property type="molecule type" value="Genomic_DNA"/>
</dbReference>
<evidence type="ECO:0000313" key="2">
    <source>
        <dbReference type="EMBL" id="SDM65333.1"/>
    </source>
</evidence>
<proteinExistence type="predicted"/>
<sequence>MIDMTLIQRALESGRKELVASNKAILPLAARSRIWAAMLDPEDDEASYRRRTQLKEICVRRVAHLWDRAYPGDTRVEEMLSLTSNLVTRTADPKQAELHADRFLADMFDATDDFNETTRPAMLVAYGAARMVISACYRNPDFDIDEAEDDDELLPDTLETSYCCASAAANAVNWQPVEETDVEARREFWTWYLDEAIPQVLAE</sequence>
<dbReference type="Pfam" id="PF14423">
    <property type="entry name" value="Imm5"/>
    <property type="match status" value="1"/>
</dbReference>
<gene>
    <name evidence="2" type="ORF">SAMN04487766_10534</name>
</gene>
<dbReference type="InterPro" id="IPR025675">
    <property type="entry name" value="Imm5"/>
</dbReference>